<dbReference type="Pfam" id="PF07356">
    <property type="entry name" value="DUF1481"/>
    <property type="match status" value="1"/>
</dbReference>
<dbReference type="InterPro" id="IPR010858">
    <property type="entry name" value="DUF1481"/>
</dbReference>
<evidence type="ECO:0000313" key="3">
    <source>
        <dbReference type="Proteomes" id="UP001611251"/>
    </source>
</evidence>
<gene>
    <name evidence="2" type="ORF">ABU178_20045</name>
</gene>
<accession>A0ABW7Q349</accession>
<dbReference type="PROSITE" id="PS51257">
    <property type="entry name" value="PROKAR_LIPOPROTEIN"/>
    <property type="match status" value="1"/>
</dbReference>
<keyword evidence="1" id="KW-0732">Signal</keyword>
<dbReference type="EMBL" id="JBGFSN010000013">
    <property type="protein sequence ID" value="MFH8136439.1"/>
    <property type="molecule type" value="Genomic_DNA"/>
</dbReference>
<dbReference type="RefSeq" id="WP_397218237.1">
    <property type="nucleotide sequence ID" value="NZ_JBGFSN010000013.1"/>
</dbReference>
<sequence length="222" mass="24984">MLKKRHYRALSLFIAALLLAGCSSTPDIPAFTASGYLADRGAVRIWRKNDAHQAIHIRTAYTPFNGDAMEFSDYSWRQGKLLSIERHVKGAQPDDVTLRFDEQGSLNFMQRQLDGRREAVNSDAVELYTFDAQRMLNISDALLSGRVFLHQGHWLGGRDVQSCEGTRVTPDFDADTLSALAQQQRTSTSPLTIAWLEAPEGIQLLRVSHEDDCSWQPQEADF</sequence>
<evidence type="ECO:0000256" key="1">
    <source>
        <dbReference type="SAM" id="SignalP"/>
    </source>
</evidence>
<dbReference type="Proteomes" id="UP001611251">
    <property type="component" value="Unassembled WGS sequence"/>
</dbReference>
<protein>
    <submittedName>
        <fullName evidence="2">DUF1481 domain-containing protein</fullName>
    </submittedName>
</protein>
<feature type="signal peptide" evidence="1">
    <location>
        <begin position="1"/>
        <end position="20"/>
    </location>
</feature>
<feature type="chain" id="PRO_5046952986" evidence="1">
    <location>
        <begin position="21"/>
        <end position="222"/>
    </location>
</feature>
<proteinExistence type="predicted"/>
<evidence type="ECO:0000313" key="2">
    <source>
        <dbReference type="EMBL" id="MFH8136439.1"/>
    </source>
</evidence>
<name>A0ABW7Q349_9GAMM</name>
<keyword evidence="3" id="KW-1185">Reference proteome</keyword>
<reference evidence="2 3" key="1">
    <citation type="submission" date="2024-08" db="EMBL/GenBank/DDBJ databases">
        <title>Pantoea ronii - a newly identified human opportunistic pathogen.</title>
        <authorList>
            <person name="Keidar-Friedman D."/>
            <person name="Sorek N."/>
            <person name="Leshin-Carmel D."/>
            <person name="Tsur A."/>
            <person name="Amsalem M."/>
            <person name="Tolkach D."/>
            <person name="Brosh-Nissimov T."/>
        </authorList>
    </citation>
    <scope>NUCLEOTIDE SEQUENCE [LARGE SCALE GENOMIC DNA]</scope>
    <source>
        <strain evidence="2 3">AA23256</strain>
    </source>
</reference>
<organism evidence="2 3">
    <name type="scientific">Pantoea osteomyelitidis</name>
    <dbReference type="NCBI Taxonomy" id="3230026"/>
    <lineage>
        <taxon>Bacteria</taxon>
        <taxon>Pseudomonadati</taxon>
        <taxon>Pseudomonadota</taxon>
        <taxon>Gammaproteobacteria</taxon>
        <taxon>Enterobacterales</taxon>
        <taxon>Erwiniaceae</taxon>
        <taxon>Pantoea</taxon>
    </lineage>
</organism>
<comment type="caution">
    <text evidence="2">The sequence shown here is derived from an EMBL/GenBank/DDBJ whole genome shotgun (WGS) entry which is preliminary data.</text>
</comment>